<organism evidence="2">
    <name type="scientific">Cereibacter sphaeroides (strain ATCC 17025 / ATH 2.4.3)</name>
    <name type="common">Rhodobacter sphaeroides</name>
    <dbReference type="NCBI Taxonomy" id="349102"/>
    <lineage>
        <taxon>Bacteria</taxon>
        <taxon>Pseudomonadati</taxon>
        <taxon>Pseudomonadota</taxon>
        <taxon>Alphaproteobacteria</taxon>
        <taxon>Rhodobacterales</taxon>
        <taxon>Paracoccaceae</taxon>
        <taxon>Cereibacter</taxon>
    </lineage>
</organism>
<keyword evidence="1" id="KW-0812">Transmembrane</keyword>
<dbReference type="EMBL" id="CP000661">
    <property type="protein sequence ID" value="ABP69218.1"/>
    <property type="molecule type" value="Genomic_DNA"/>
</dbReference>
<keyword evidence="1" id="KW-0472">Membrane</keyword>
<feature type="transmembrane region" description="Helical" evidence="1">
    <location>
        <begin position="20"/>
        <end position="43"/>
    </location>
</feature>
<keyword evidence="1" id="KW-1133">Transmembrane helix</keyword>
<gene>
    <name evidence="2" type="ordered locus">Rsph17025_0308</name>
</gene>
<evidence type="ECO:0000256" key="1">
    <source>
        <dbReference type="SAM" id="Phobius"/>
    </source>
</evidence>
<reference evidence="2" key="1">
    <citation type="submission" date="2007-04" db="EMBL/GenBank/DDBJ databases">
        <title>Complete sequence of chromosome of Rhodobacter sphaeroides ATCC 17025.</title>
        <authorList>
            <consortium name="US DOE Joint Genome Institute"/>
            <person name="Copeland A."/>
            <person name="Lucas S."/>
            <person name="Lapidus A."/>
            <person name="Barry K."/>
            <person name="Detter J.C."/>
            <person name="Glavina del Rio T."/>
            <person name="Hammon N."/>
            <person name="Israni S."/>
            <person name="Dalin E."/>
            <person name="Tice H."/>
            <person name="Pitluck S."/>
            <person name="Chertkov O."/>
            <person name="Brettin T."/>
            <person name="Bruce D."/>
            <person name="Han C."/>
            <person name="Schmutz J."/>
            <person name="Larimer F."/>
            <person name="Land M."/>
            <person name="Hauser L."/>
            <person name="Kyrpides N."/>
            <person name="Kim E."/>
            <person name="Richardson P."/>
            <person name="Mackenzie C."/>
            <person name="Choudhary M."/>
            <person name="Donohue T.J."/>
            <person name="Kaplan S."/>
        </authorList>
    </citation>
    <scope>NUCLEOTIDE SEQUENCE [LARGE SCALE GENOMIC DNA]</scope>
    <source>
        <strain evidence="2">ATCC 17025</strain>
    </source>
</reference>
<dbReference type="KEGG" id="rsq:Rsph17025_0308"/>
<protein>
    <recommendedName>
        <fullName evidence="3">Pilus assembly protein</fullName>
    </recommendedName>
</protein>
<proteinExistence type="predicted"/>
<evidence type="ECO:0000313" key="2">
    <source>
        <dbReference type="EMBL" id="ABP69218.1"/>
    </source>
</evidence>
<dbReference type="AlphaFoldDB" id="A4WPA4"/>
<dbReference type="BioCyc" id="RSPH349102:G1G8M-314-MONOMER"/>
<dbReference type="STRING" id="349102.Rsph17025_0308"/>
<evidence type="ECO:0008006" key="3">
    <source>
        <dbReference type="Google" id="ProtNLM"/>
    </source>
</evidence>
<dbReference type="HOGENOM" id="CLU_182300_3_1_5"/>
<accession>A4WPA4</accession>
<name>A4WPA4_CERS5</name>
<sequence>MNRSHAALWDSFLPAEDGAVMVDWVVLTAAIVALCLVVTIPAYMSSKGAGRALADRLVLVIGKAAAD</sequence>